<feature type="transmembrane region" description="Helical" evidence="1">
    <location>
        <begin position="140"/>
        <end position="160"/>
    </location>
</feature>
<keyword evidence="1" id="KW-1133">Transmembrane helix</keyword>
<keyword evidence="3" id="KW-1185">Reference proteome</keyword>
<feature type="transmembrane region" description="Helical" evidence="1">
    <location>
        <begin position="115"/>
        <end position="134"/>
    </location>
</feature>
<dbReference type="OrthoDB" id="9811204at2"/>
<feature type="transmembrane region" description="Helical" evidence="1">
    <location>
        <begin position="172"/>
        <end position="193"/>
    </location>
</feature>
<dbReference type="EMBL" id="SBIP01000003">
    <property type="protein sequence ID" value="RWX76851.1"/>
    <property type="molecule type" value="Genomic_DNA"/>
</dbReference>
<evidence type="ECO:0000313" key="2">
    <source>
        <dbReference type="EMBL" id="RWX76851.1"/>
    </source>
</evidence>
<accession>A0A444LFG8</accession>
<dbReference type="RefSeq" id="WP_128443767.1">
    <property type="nucleotide sequence ID" value="NZ_SBIP01000003.1"/>
</dbReference>
<evidence type="ECO:0000313" key="3">
    <source>
        <dbReference type="Proteomes" id="UP000287687"/>
    </source>
</evidence>
<keyword evidence="1" id="KW-0812">Transmembrane</keyword>
<feature type="transmembrane region" description="Helical" evidence="1">
    <location>
        <begin position="83"/>
        <end position="103"/>
    </location>
</feature>
<reference evidence="2 3" key="1">
    <citation type="submission" date="2019-01" db="EMBL/GenBank/DDBJ databases">
        <title>The draft genome of Rhizobium sp. 24NR.</title>
        <authorList>
            <person name="Liu L."/>
            <person name="Liang L."/>
            <person name="Shi S."/>
            <person name="Xu L."/>
            <person name="Wang X."/>
            <person name="Li L."/>
            <person name="Zhang X."/>
        </authorList>
    </citation>
    <scope>NUCLEOTIDE SEQUENCE [LARGE SCALE GENOMIC DNA]</scope>
    <source>
        <strain evidence="2 3">24NR</strain>
    </source>
</reference>
<proteinExistence type="predicted"/>
<dbReference type="AlphaFoldDB" id="A0A444LFG8"/>
<dbReference type="Proteomes" id="UP000287687">
    <property type="component" value="Unassembled WGS sequence"/>
</dbReference>
<organism evidence="2 3">
    <name type="scientific">Neorhizobium lilium</name>
    <dbReference type="NCBI Taxonomy" id="2503024"/>
    <lineage>
        <taxon>Bacteria</taxon>
        <taxon>Pseudomonadati</taxon>
        <taxon>Pseudomonadota</taxon>
        <taxon>Alphaproteobacteria</taxon>
        <taxon>Hyphomicrobiales</taxon>
        <taxon>Rhizobiaceae</taxon>
        <taxon>Rhizobium/Agrobacterium group</taxon>
        <taxon>Neorhizobium</taxon>
    </lineage>
</organism>
<gene>
    <name evidence="2" type="ORF">EPK99_14360</name>
</gene>
<keyword evidence="1" id="KW-0472">Membrane</keyword>
<evidence type="ECO:0008006" key="4">
    <source>
        <dbReference type="Google" id="ProtNLM"/>
    </source>
</evidence>
<sequence>MPSYHEVRLYLSGLWLLVKGDAQGFRLLDISNRGITRSFWAYLWCVPAMAVSWGWMRLSFLQASPPETRAGFPFFLRLAMIEAINWIVPLILIGALCLLLGLARKFPAIVVAMNWLSVPFAYVSAVLMLGVTLLPGASHLFAVLEMALLFAGVACSSRILRLICGPETLTVTAMVLLLFVPDWLLTVVLQQYLGISFN</sequence>
<evidence type="ECO:0000256" key="1">
    <source>
        <dbReference type="SAM" id="Phobius"/>
    </source>
</evidence>
<protein>
    <recommendedName>
        <fullName evidence="4">Yip1 domain-containing protein</fullName>
    </recommendedName>
</protein>
<comment type="caution">
    <text evidence="2">The sequence shown here is derived from an EMBL/GenBank/DDBJ whole genome shotgun (WGS) entry which is preliminary data.</text>
</comment>
<feature type="transmembrane region" description="Helical" evidence="1">
    <location>
        <begin position="39"/>
        <end position="56"/>
    </location>
</feature>
<name>A0A444LFG8_9HYPH</name>